<keyword evidence="1" id="KW-0472">Membrane</keyword>
<proteinExistence type="predicted"/>
<keyword evidence="1" id="KW-1133">Transmembrane helix</keyword>
<dbReference type="Proteomes" id="UP001056610">
    <property type="component" value="Chromosome"/>
</dbReference>
<accession>A0ABY4QPJ1</accession>
<dbReference type="EMBL" id="CP097320">
    <property type="protein sequence ID" value="UQX11796.1"/>
    <property type="molecule type" value="Genomic_DNA"/>
</dbReference>
<dbReference type="RefSeq" id="WP_219066701.1">
    <property type="nucleotide sequence ID" value="NZ_CAJUXY010000010.1"/>
</dbReference>
<keyword evidence="3" id="KW-1185">Reference proteome</keyword>
<feature type="transmembrane region" description="Helical" evidence="1">
    <location>
        <begin position="146"/>
        <end position="164"/>
    </location>
</feature>
<evidence type="ECO:0000313" key="2">
    <source>
        <dbReference type="EMBL" id="UQX11796.1"/>
    </source>
</evidence>
<gene>
    <name evidence="2" type="ORF">M5I08_05050</name>
</gene>
<feature type="transmembrane region" description="Helical" evidence="1">
    <location>
        <begin position="12"/>
        <end position="28"/>
    </location>
</feature>
<organism evidence="2 3">
    <name type="scientific">Candidatus Mycobacterium methanotrophicum</name>
    <dbReference type="NCBI Taxonomy" id="2943498"/>
    <lineage>
        <taxon>Bacteria</taxon>
        <taxon>Bacillati</taxon>
        <taxon>Actinomycetota</taxon>
        <taxon>Actinomycetes</taxon>
        <taxon>Mycobacteriales</taxon>
        <taxon>Mycobacteriaceae</taxon>
        <taxon>Mycobacterium</taxon>
    </lineage>
</organism>
<feature type="transmembrane region" description="Helical" evidence="1">
    <location>
        <begin position="121"/>
        <end position="140"/>
    </location>
</feature>
<evidence type="ECO:0000256" key="1">
    <source>
        <dbReference type="SAM" id="Phobius"/>
    </source>
</evidence>
<sequence length="181" mass="19280">MGIRLILQPGWLRFVVWGFISAVGWGVFTSLQSSYEFESSFLSAIFFGAALGGYLTATTQGMHRAAQEAVAGLDQSGLSDAINGVLRGVAPADPDVRASATRLGKIYLRNKTPDQLKHAEIWTWVTFGVLIAGSIAGAVGFHNDRLPFVVVAVLAAILLPVSSVRTRRIQRNAALLAGGPD</sequence>
<evidence type="ECO:0000313" key="3">
    <source>
        <dbReference type="Proteomes" id="UP001056610"/>
    </source>
</evidence>
<keyword evidence="1" id="KW-0812">Transmembrane</keyword>
<name>A0ABY4QPJ1_9MYCO</name>
<protein>
    <submittedName>
        <fullName evidence="2">Uncharacterized protein</fullName>
    </submittedName>
</protein>
<reference evidence="2" key="1">
    <citation type="submission" date="2022-05" db="EMBL/GenBank/DDBJ databases">
        <title>A methanotrophic Mycobacterium dominates a cave microbial ecosystem.</title>
        <authorList>
            <person name="Van Spanning R.J.M."/>
            <person name="Guan Q."/>
            <person name="Melkonian C."/>
            <person name="Gallant J."/>
            <person name="Polerecky L."/>
            <person name="Flot J.-F."/>
            <person name="Brandt B.W."/>
            <person name="Braster M."/>
            <person name="Iturbe Espinoza P."/>
            <person name="Aerts J."/>
            <person name="Meima-Franke M."/>
            <person name="Piersma S.R."/>
            <person name="Bunduc C."/>
            <person name="Ummels R."/>
            <person name="Pain A."/>
            <person name="Fleming E.J."/>
            <person name="van der Wel N."/>
            <person name="Gherman V.D."/>
            <person name="Sarbu S.M."/>
            <person name="Bodelier P.L.E."/>
            <person name="Bitter W."/>
        </authorList>
    </citation>
    <scope>NUCLEOTIDE SEQUENCE</scope>
    <source>
        <strain evidence="2">Sulfur Cave</strain>
    </source>
</reference>
<feature type="transmembrane region" description="Helical" evidence="1">
    <location>
        <begin position="40"/>
        <end position="57"/>
    </location>
</feature>